<reference evidence="1" key="1">
    <citation type="submission" date="2021-06" db="EMBL/GenBank/DDBJ databases">
        <authorList>
            <person name="Kallberg Y."/>
            <person name="Tangrot J."/>
            <person name="Rosling A."/>
        </authorList>
    </citation>
    <scope>NUCLEOTIDE SEQUENCE</scope>
    <source>
        <strain evidence="1">MA461A</strain>
    </source>
</reference>
<keyword evidence="2" id="KW-1185">Reference proteome</keyword>
<sequence length="79" mass="8962">SQSGNIQRDSQSGNIQRDSQSGNIQRDLQSGNIQRDSQSGNIQFELLKHPDHMYTSKLINTKEISVLLERLEIPDVKII</sequence>
<dbReference type="Proteomes" id="UP000789920">
    <property type="component" value="Unassembled WGS sequence"/>
</dbReference>
<organism evidence="1 2">
    <name type="scientific">Racocetra persica</name>
    <dbReference type="NCBI Taxonomy" id="160502"/>
    <lineage>
        <taxon>Eukaryota</taxon>
        <taxon>Fungi</taxon>
        <taxon>Fungi incertae sedis</taxon>
        <taxon>Mucoromycota</taxon>
        <taxon>Glomeromycotina</taxon>
        <taxon>Glomeromycetes</taxon>
        <taxon>Diversisporales</taxon>
        <taxon>Gigasporaceae</taxon>
        <taxon>Racocetra</taxon>
    </lineage>
</organism>
<protein>
    <submittedName>
        <fullName evidence="1">29886_t:CDS:1</fullName>
    </submittedName>
</protein>
<dbReference type="EMBL" id="CAJVQC010093171">
    <property type="protein sequence ID" value="CAG8827035.1"/>
    <property type="molecule type" value="Genomic_DNA"/>
</dbReference>
<comment type="caution">
    <text evidence="1">The sequence shown here is derived from an EMBL/GenBank/DDBJ whole genome shotgun (WGS) entry which is preliminary data.</text>
</comment>
<proteinExistence type="predicted"/>
<evidence type="ECO:0000313" key="2">
    <source>
        <dbReference type="Proteomes" id="UP000789920"/>
    </source>
</evidence>
<gene>
    <name evidence="1" type="ORF">RPERSI_LOCUS26878</name>
</gene>
<evidence type="ECO:0000313" key="1">
    <source>
        <dbReference type="EMBL" id="CAG8827035.1"/>
    </source>
</evidence>
<name>A0ACA9S5A1_9GLOM</name>
<accession>A0ACA9S5A1</accession>
<feature type="non-terminal residue" evidence="1">
    <location>
        <position position="1"/>
    </location>
</feature>